<comment type="caution">
    <text evidence="9">The sequence shown here is derived from an EMBL/GenBank/DDBJ whole genome shotgun (WGS) entry which is preliminary data.</text>
</comment>
<dbReference type="AlphaFoldDB" id="A0AAW5R1T8"/>
<evidence type="ECO:0000256" key="3">
    <source>
        <dbReference type="ARBA" id="ARBA00022723"/>
    </source>
</evidence>
<dbReference type="SUPFAM" id="SSF46626">
    <property type="entry name" value="Cytochrome c"/>
    <property type="match status" value="1"/>
</dbReference>
<keyword evidence="7" id="KW-0732">Signal</keyword>
<dbReference type="InterPro" id="IPR036909">
    <property type="entry name" value="Cyt_c-like_dom_sf"/>
</dbReference>
<dbReference type="Gene3D" id="1.10.760.10">
    <property type="entry name" value="Cytochrome c-like domain"/>
    <property type="match status" value="1"/>
</dbReference>
<evidence type="ECO:0000256" key="5">
    <source>
        <dbReference type="ARBA" id="ARBA00023004"/>
    </source>
</evidence>
<dbReference type="InterPro" id="IPR051811">
    <property type="entry name" value="Cytochrome_c550/c551-like"/>
</dbReference>
<feature type="chain" id="PRO_5043319215" evidence="7">
    <location>
        <begin position="26"/>
        <end position="112"/>
    </location>
</feature>
<dbReference type="GO" id="GO:0009055">
    <property type="term" value="F:electron transfer activity"/>
    <property type="evidence" value="ECO:0007669"/>
    <property type="project" value="InterPro"/>
</dbReference>
<organism evidence="9 10">
    <name type="scientific">Microbaculum marinisediminis</name>
    <dbReference type="NCBI Taxonomy" id="2931392"/>
    <lineage>
        <taxon>Bacteria</taxon>
        <taxon>Pseudomonadati</taxon>
        <taxon>Pseudomonadota</taxon>
        <taxon>Alphaproteobacteria</taxon>
        <taxon>Hyphomicrobiales</taxon>
        <taxon>Tepidamorphaceae</taxon>
        <taxon>Microbaculum</taxon>
    </lineage>
</organism>
<dbReference type="PROSITE" id="PS51007">
    <property type="entry name" value="CYTC"/>
    <property type="match status" value="1"/>
</dbReference>
<evidence type="ECO:0000256" key="2">
    <source>
        <dbReference type="ARBA" id="ARBA00022617"/>
    </source>
</evidence>
<accession>A0AAW5R1T8</accession>
<keyword evidence="2 6" id="KW-0349">Heme</keyword>
<dbReference type="PANTHER" id="PTHR37823:SF1">
    <property type="entry name" value="CYTOCHROME C-553-LIKE"/>
    <property type="match status" value="1"/>
</dbReference>
<dbReference type="GO" id="GO:0020037">
    <property type="term" value="F:heme binding"/>
    <property type="evidence" value="ECO:0007669"/>
    <property type="project" value="InterPro"/>
</dbReference>
<keyword evidence="4" id="KW-0249">Electron transport</keyword>
<reference evidence="9 10" key="1">
    <citation type="submission" date="2022-04" db="EMBL/GenBank/DDBJ databases">
        <authorList>
            <person name="Ye Y.-Q."/>
            <person name="Du Z.-J."/>
        </authorList>
    </citation>
    <scope>NUCLEOTIDE SEQUENCE [LARGE SCALE GENOMIC DNA]</scope>
    <source>
        <strain evidence="9 10">A6E488</strain>
    </source>
</reference>
<evidence type="ECO:0000256" key="1">
    <source>
        <dbReference type="ARBA" id="ARBA00022448"/>
    </source>
</evidence>
<keyword evidence="10" id="KW-1185">Reference proteome</keyword>
<dbReference type="RefSeq" id="WP_261616880.1">
    <property type="nucleotide sequence ID" value="NZ_JALIDZ010000007.1"/>
</dbReference>
<evidence type="ECO:0000256" key="6">
    <source>
        <dbReference type="PROSITE-ProRule" id="PRU00433"/>
    </source>
</evidence>
<dbReference type="InterPro" id="IPR009056">
    <property type="entry name" value="Cyt_c-like_dom"/>
</dbReference>
<keyword evidence="3 6" id="KW-0479">Metal-binding</keyword>
<dbReference type="EMBL" id="JALIDZ010000007">
    <property type="protein sequence ID" value="MCT8973300.1"/>
    <property type="molecule type" value="Genomic_DNA"/>
</dbReference>
<evidence type="ECO:0000313" key="10">
    <source>
        <dbReference type="Proteomes" id="UP001320898"/>
    </source>
</evidence>
<keyword evidence="5 6" id="KW-0408">Iron</keyword>
<dbReference type="Pfam" id="PF00034">
    <property type="entry name" value="Cytochrom_C"/>
    <property type="match status" value="1"/>
</dbReference>
<name>A0AAW5R1T8_9HYPH</name>
<evidence type="ECO:0000259" key="8">
    <source>
        <dbReference type="PROSITE" id="PS51007"/>
    </source>
</evidence>
<feature type="domain" description="Cytochrome c" evidence="8">
    <location>
        <begin position="27"/>
        <end position="110"/>
    </location>
</feature>
<keyword evidence="1" id="KW-0813">Transport</keyword>
<gene>
    <name evidence="9" type="ORF">MUB46_15665</name>
</gene>
<dbReference type="PANTHER" id="PTHR37823">
    <property type="entry name" value="CYTOCHROME C-553-LIKE"/>
    <property type="match status" value="1"/>
</dbReference>
<evidence type="ECO:0000313" key="9">
    <source>
        <dbReference type="EMBL" id="MCT8973300.1"/>
    </source>
</evidence>
<proteinExistence type="predicted"/>
<dbReference type="Proteomes" id="UP001320898">
    <property type="component" value="Unassembled WGS sequence"/>
</dbReference>
<evidence type="ECO:0000256" key="4">
    <source>
        <dbReference type="ARBA" id="ARBA00022982"/>
    </source>
</evidence>
<feature type="signal peptide" evidence="7">
    <location>
        <begin position="1"/>
        <end position="25"/>
    </location>
</feature>
<sequence>MKYLTTAAILAGLMTAGLTAGAARAQDDPQAGHALVEENCARCHAVEKTGDSPNPDAPPFRTFAEKWPLENLEEALAEGIVVGHEGVEMPEFVFEPDQISDIIAYLGTLNET</sequence>
<dbReference type="GO" id="GO:0046872">
    <property type="term" value="F:metal ion binding"/>
    <property type="evidence" value="ECO:0007669"/>
    <property type="project" value="UniProtKB-KW"/>
</dbReference>
<protein>
    <submittedName>
        <fullName evidence="9">Cytochrome c</fullName>
    </submittedName>
</protein>
<evidence type="ECO:0000256" key="7">
    <source>
        <dbReference type="SAM" id="SignalP"/>
    </source>
</evidence>